<proteinExistence type="predicted"/>
<organism evidence="1 2">
    <name type="scientific">Panagrolaimus superbus</name>
    <dbReference type="NCBI Taxonomy" id="310955"/>
    <lineage>
        <taxon>Eukaryota</taxon>
        <taxon>Metazoa</taxon>
        <taxon>Ecdysozoa</taxon>
        <taxon>Nematoda</taxon>
        <taxon>Chromadorea</taxon>
        <taxon>Rhabditida</taxon>
        <taxon>Tylenchina</taxon>
        <taxon>Panagrolaimomorpha</taxon>
        <taxon>Panagrolaimoidea</taxon>
        <taxon>Panagrolaimidae</taxon>
        <taxon>Panagrolaimus</taxon>
    </lineage>
</organism>
<evidence type="ECO:0000313" key="1">
    <source>
        <dbReference type="Proteomes" id="UP000887577"/>
    </source>
</evidence>
<name>A0A914YWN0_9BILA</name>
<sequence length="482" mass="57107">MDLQLENSDPLYSEKLKLLEDSLDKAENWETAYNVIQKFATKYIMPWTLWEIFYQLAMQFDENSDEIAAFFELADFHMFYPRKCDVVLQEDHFSRKKLFSNSRGITIGDFFMECKKNGSWLQKDLSILIQALQYPHPHLDQIWAKYEMHSNSSPSKEIFQKYNAMKELYAKIEIADKNDNFEKWCEAIIESGHEEFIYANIEYKIGGDLTNKKLWKFYIYYLKSRDFKKMLETYSKYCRFFLTDIKMKDNYEREMKKYGILKMPWKNAFAWEVYKPKSIKVVPKIPKMPKQTMDSILCHFSPKNVVPQNFPFKSTLIHYLQQNANADTLFKLSTLCKFLHILKPHSICYSLVLSKSKGKYIHYNKNTMKVLDYNRQENSIKYQGQSMEVFDSDLSAFKNYIYVSTVFQAYDTKMLSESLSKVICCTAKYISLGNVSLKRVEMEILLKHGNVVNFELQNVTVVDSEDAHMQIEDMLKMTPKTY</sequence>
<reference evidence="2" key="1">
    <citation type="submission" date="2022-11" db="UniProtKB">
        <authorList>
            <consortium name="WormBaseParasite"/>
        </authorList>
    </citation>
    <scope>IDENTIFICATION</scope>
</reference>
<protein>
    <submittedName>
        <fullName evidence="2">Uncharacterized protein</fullName>
    </submittedName>
</protein>
<accession>A0A914YWN0</accession>
<keyword evidence="1" id="KW-1185">Reference proteome</keyword>
<dbReference type="Proteomes" id="UP000887577">
    <property type="component" value="Unplaced"/>
</dbReference>
<dbReference type="WBParaSite" id="PSU_v2.g4060.t1">
    <property type="protein sequence ID" value="PSU_v2.g4060.t1"/>
    <property type="gene ID" value="PSU_v2.g4060"/>
</dbReference>
<dbReference type="AlphaFoldDB" id="A0A914YWN0"/>
<evidence type="ECO:0000313" key="2">
    <source>
        <dbReference type="WBParaSite" id="PSU_v2.g4060.t1"/>
    </source>
</evidence>